<dbReference type="GO" id="GO:0008168">
    <property type="term" value="F:methyltransferase activity"/>
    <property type="evidence" value="ECO:0007669"/>
    <property type="project" value="UniProtKB-KW"/>
</dbReference>
<evidence type="ECO:0000313" key="4">
    <source>
        <dbReference type="Proteomes" id="UP000650994"/>
    </source>
</evidence>
<proteinExistence type="predicted"/>
<dbReference type="InterPro" id="IPR029063">
    <property type="entry name" value="SAM-dependent_MTases_sf"/>
</dbReference>
<dbReference type="EMBL" id="BMFL01000011">
    <property type="protein sequence ID" value="GGF01189.1"/>
    <property type="molecule type" value="Genomic_DNA"/>
</dbReference>
<dbReference type="SUPFAM" id="SSF53335">
    <property type="entry name" value="S-adenosyl-L-methionine-dependent methyltransferases"/>
    <property type="match status" value="1"/>
</dbReference>
<organism evidence="2 3">
    <name type="scientific">Chishuiella changwenlii</name>
    <dbReference type="NCBI Taxonomy" id="1434701"/>
    <lineage>
        <taxon>Bacteria</taxon>
        <taxon>Pseudomonadati</taxon>
        <taxon>Bacteroidota</taxon>
        <taxon>Flavobacteriia</taxon>
        <taxon>Flavobacteriales</taxon>
        <taxon>Weeksellaceae</taxon>
        <taxon>Chishuiella</taxon>
    </lineage>
</organism>
<accession>A0A1M6XKI3</accession>
<keyword evidence="2" id="KW-0489">Methyltransferase</keyword>
<reference evidence="3" key="3">
    <citation type="submission" date="2016-11" db="EMBL/GenBank/DDBJ databases">
        <authorList>
            <person name="Varghese N."/>
            <person name="Submissions S."/>
        </authorList>
    </citation>
    <scope>NUCLEOTIDE SEQUENCE [LARGE SCALE GENOMIC DNA]</scope>
    <source>
        <strain evidence="3">DSM 27989</strain>
    </source>
</reference>
<dbReference type="EMBL" id="FRBH01000005">
    <property type="protein sequence ID" value="SHL06510.1"/>
    <property type="molecule type" value="Genomic_DNA"/>
</dbReference>
<reference evidence="4" key="4">
    <citation type="journal article" date="2019" name="Int. J. Syst. Evol. Microbiol.">
        <title>The Global Catalogue of Microorganisms (GCM) 10K type strain sequencing project: providing services to taxonomists for standard genome sequencing and annotation.</title>
        <authorList>
            <consortium name="The Broad Institute Genomics Platform"/>
            <consortium name="The Broad Institute Genome Sequencing Center for Infectious Disease"/>
            <person name="Wu L."/>
            <person name="Ma J."/>
        </authorList>
    </citation>
    <scope>NUCLEOTIDE SEQUENCE [LARGE SCALE GENOMIC DNA]</scope>
    <source>
        <strain evidence="4">CGMCC 1.12707</strain>
    </source>
</reference>
<keyword evidence="2" id="KW-0808">Transferase</keyword>
<dbReference type="CDD" id="cd02440">
    <property type="entry name" value="AdoMet_MTases"/>
    <property type="match status" value="1"/>
</dbReference>
<evidence type="ECO:0000313" key="1">
    <source>
        <dbReference type="EMBL" id="GGF01189.1"/>
    </source>
</evidence>
<reference evidence="1" key="1">
    <citation type="journal article" date="2014" name="Int. J. Syst. Evol. Microbiol.">
        <title>Complete genome of a new Firmicutes species belonging to the dominant human colonic microbiota ('Ruminococcus bicirculans') reveals two chromosomes and a selective capacity to utilize plant glucans.</title>
        <authorList>
            <consortium name="NISC Comparative Sequencing Program"/>
            <person name="Wegmann U."/>
            <person name="Louis P."/>
            <person name="Goesmann A."/>
            <person name="Henrissat B."/>
            <person name="Duncan S.H."/>
            <person name="Flint H.J."/>
        </authorList>
    </citation>
    <scope>NUCLEOTIDE SEQUENCE</scope>
    <source>
        <strain evidence="1">CGMCC 1.12707</strain>
    </source>
</reference>
<evidence type="ECO:0000313" key="3">
    <source>
        <dbReference type="Proteomes" id="UP000184120"/>
    </source>
</evidence>
<evidence type="ECO:0000313" key="2">
    <source>
        <dbReference type="EMBL" id="SHL06510.1"/>
    </source>
</evidence>
<dbReference type="STRING" id="1434701.SAMN05443634_105282"/>
<sequence>MKDLFGQAILDYQTNNSPEDLYTETSISELDIMPIDYLFRGYDEMPSLEQKALQLAKGNILDVGAGAGSHSLYLQENKFDVTAIDISPKAIEACKLRGIEKANVHNFLDLNEENKFDTILFLMNGTGIFQNLILINVYLDKIKKLLAENGQVLIDGTDIIYMFDEDEDGGKWIPSNGNYYGELDFTVHYKGEIEDTINWLYLDFDTLKNACNHHKLNCTKVKSEGDSYLAKITLEVRN</sequence>
<dbReference type="RefSeq" id="WP_072931405.1">
    <property type="nucleotide sequence ID" value="NZ_BMFL01000011.1"/>
</dbReference>
<gene>
    <name evidence="1" type="ORF">GCM10010984_18340</name>
    <name evidence="2" type="ORF">SAMN05443634_105282</name>
</gene>
<keyword evidence="4" id="KW-1185">Reference proteome</keyword>
<protein>
    <submittedName>
        <fullName evidence="2">Methyltransferase domain-containing protein</fullName>
    </submittedName>
    <submittedName>
        <fullName evidence="1">SAM-dependent methyltransferase</fullName>
    </submittedName>
</protein>
<reference evidence="1" key="5">
    <citation type="submission" date="2024-05" db="EMBL/GenBank/DDBJ databases">
        <authorList>
            <person name="Sun Q."/>
            <person name="Zhou Y."/>
        </authorList>
    </citation>
    <scope>NUCLEOTIDE SEQUENCE</scope>
    <source>
        <strain evidence="1">CGMCC 1.12707</strain>
    </source>
</reference>
<dbReference type="GO" id="GO:0032259">
    <property type="term" value="P:methylation"/>
    <property type="evidence" value="ECO:0007669"/>
    <property type="project" value="UniProtKB-KW"/>
</dbReference>
<name>A0A1M6XKI3_9FLAO</name>
<dbReference type="Gene3D" id="3.40.50.150">
    <property type="entry name" value="Vaccinia Virus protein VP39"/>
    <property type="match status" value="1"/>
</dbReference>
<dbReference type="AlphaFoldDB" id="A0A1M6XKI3"/>
<reference evidence="2" key="2">
    <citation type="submission" date="2016-11" db="EMBL/GenBank/DDBJ databases">
        <authorList>
            <person name="Jaros S."/>
            <person name="Januszkiewicz K."/>
            <person name="Wedrychowicz H."/>
        </authorList>
    </citation>
    <scope>NUCLEOTIDE SEQUENCE [LARGE SCALE GENOMIC DNA]</scope>
    <source>
        <strain evidence="2">DSM 27989</strain>
    </source>
</reference>
<dbReference type="Proteomes" id="UP000184120">
    <property type="component" value="Unassembled WGS sequence"/>
</dbReference>
<dbReference type="Proteomes" id="UP000650994">
    <property type="component" value="Unassembled WGS sequence"/>
</dbReference>
<dbReference type="Pfam" id="PF13489">
    <property type="entry name" value="Methyltransf_23"/>
    <property type="match status" value="1"/>
</dbReference>
<dbReference type="OrthoDB" id="1143568at2"/>